<sequence length="142" mass="16530">MLSINHNPLFVLMIVNFTGLIYSIAIDDYRCKVPSCRNFHYGLMHHPKRDSFVEQCFNTVATIQQIPYTYGKCVRSNGDFNKGCIHALVRAIKDCMEVLRELPDKQNQFYCGYTIMKYCYEDVGLERKHLVKFNSSLNKKSS</sequence>
<keyword evidence="1" id="KW-0472">Membrane</keyword>
<dbReference type="Proteomes" id="UP000663829">
    <property type="component" value="Unassembled WGS sequence"/>
</dbReference>
<keyword evidence="1" id="KW-1133">Transmembrane helix</keyword>
<keyword evidence="1" id="KW-0812">Transmembrane</keyword>
<accession>A0A814RXQ0</accession>
<evidence type="ECO:0000313" key="2">
    <source>
        <dbReference type="EMBL" id="CAF1137834.1"/>
    </source>
</evidence>
<feature type="transmembrane region" description="Helical" evidence="1">
    <location>
        <begin position="6"/>
        <end position="25"/>
    </location>
</feature>
<evidence type="ECO:0000256" key="1">
    <source>
        <dbReference type="SAM" id="Phobius"/>
    </source>
</evidence>
<dbReference type="EMBL" id="CAJOBC010006514">
    <property type="protein sequence ID" value="CAF3901584.1"/>
    <property type="molecule type" value="Genomic_DNA"/>
</dbReference>
<evidence type="ECO:0000313" key="3">
    <source>
        <dbReference type="EMBL" id="CAF3901584.1"/>
    </source>
</evidence>
<reference evidence="2" key="1">
    <citation type="submission" date="2021-02" db="EMBL/GenBank/DDBJ databases">
        <authorList>
            <person name="Nowell W R."/>
        </authorList>
    </citation>
    <scope>NUCLEOTIDE SEQUENCE</scope>
</reference>
<dbReference type="AlphaFoldDB" id="A0A814RXQ0"/>
<name>A0A814RXQ0_9BILA</name>
<proteinExistence type="predicted"/>
<organism evidence="2 4">
    <name type="scientific">Didymodactylos carnosus</name>
    <dbReference type="NCBI Taxonomy" id="1234261"/>
    <lineage>
        <taxon>Eukaryota</taxon>
        <taxon>Metazoa</taxon>
        <taxon>Spiralia</taxon>
        <taxon>Gnathifera</taxon>
        <taxon>Rotifera</taxon>
        <taxon>Eurotatoria</taxon>
        <taxon>Bdelloidea</taxon>
        <taxon>Philodinida</taxon>
        <taxon>Philodinidae</taxon>
        <taxon>Didymodactylos</taxon>
    </lineage>
</organism>
<dbReference type="EMBL" id="CAJNOQ010006514">
    <property type="protein sequence ID" value="CAF1137834.1"/>
    <property type="molecule type" value="Genomic_DNA"/>
</dbReference>
<dbReference type="OrthoDB" id="9971361at2759"/>
<keyword evidence="4" id="KW-1185">Reference proteome</keyword>
<evidence type="ECO:0000313" key="4">
    <source>
        <dbReference type="Proteomes" id="UP000663829"/>
    </source>
</evidence>
<comment type="caution">
    <text evidence="2">The sequence shown here is derived from an EMBL/GenBank/DDBJ whole genome shotgun (WGS) entry which is preliminary data.</text>
</comment>
<dbReference type="Proteomes" id="UP000681722">
    <property type="component" value="Unassembled WGS sequence"/>
</dbReference>
<protein>
    <submittedName>
        <fullName evidence="2">Uncharacterized protein</fullName>
    </submittedName>
</protein>
<gene>
    <name evidence="2" type="ORF">GPM918_LOCUS20531</name>
    <name evidence="3" type="ORF">SRO942_LOCUS20528</name>
</gene>